<organism evidence="2 3">
    <name type="scientific">Aporhodopirellula aestuarii</name>
    <dbReference type="NCBI Taxonomy" id="2950107"/>
    <lineage>
        <taxon>Bacteria</taxon>
        <taxon>Pseudomonadati</taxon>
        <taxon>Planctomycetota</taxon>
        <taxon>Planctomycetia</taxon>
        <taxon>Pirellulales</taxon>
        <taxon>Pirellulaceae</taxon>
        <taxon>Aporhodopirellula</taxon>
    </lineage>
</organism>
<evidence type="ECO:0000313" key="2">
    <source>
        <dbReference type="EMBL" id="MCM2374167.1"/>
    </source>
</evidence>
<keyword evidence="3" id="KW-1185">Reference proteome</keyword>
<accession>A0ABT0UB14</accession>
<dbReference type="RefSeq" id="WP_250932058.1">
    <property type="nucleotide sequence ID" value="NZ_JAMQBK010000081.1"/>
</dbReference>
<dbReference type="EMBL" id="JAMQBK010000081">
    <property type="protein sequence ID" value="MCM2374167.1"/>
    <property type="molecule type" value="Genomic_DNA"/>
</dbReference>
<feature type="region of interest" description="Disordered" evidence="1">
    <location>
        <begin position="40"/>
        <end position="66"/>
    </location>
</feature>
<reference evidence="2 3" key="1">
    <citation type="journal article" date="2022" name="Syst. Appl. Microbiol.">
        <title>Rhodopirellula aestuarii sp. nov., a novel member of the genus Rhodopirellula isolated from brackish sediments collected in the Tagus River estuary, Portugal.</title>
        <authorList>
            <person name="Vitorino I.R."/>
            <person name="Klimek D."/>
            <person name="Calusinska M."/>
            <person name="Lobo-da-Cunha A."/>
            <person name="Vasconcelos V."/>
            <person name="Lage O.M."/>
        </authorList>
    </citation>
    <scope>NUCLEOTIDE SEQUENCE [LARGE SCALE GENOMIC DNA]</scope>
    <source>
        <strain evidence="2 3">ICT_H3.1</strain>
    </source>
</reference>
<evidence type="ECO:0000256" key="1">
    <source>
        <dbReference type="SAM" id="MobiDB-lite"/>
    </source>
</evidence>
<feature type="non-terminal residue" evidence="2">
    <location>
        <position position="1"/>
    </location>
</feature>
<feature type="region of interest" description="Disordered" evidence="1">
    <location>
        <begin position="122"/>
        <end position="152"/>
    </location>
</feature>
<protein>
    <submittedName>
        <fullName evidence="2">Uncharacterized protein</fullName>
    </submittedName>
</protein>
<comment type="caution">
    <text evidence="2">The sequence shown here is derived from an EMBL/GenBank/DDBJ whole genome shotgun (WGS) entry which is preliminary data.</text>
</comment>
<gene>
    <name evidence="2" type="ORF">NB063_26425</name>
</gene>
<feature type="compositionally biased region" description="Low complexity" evidence="1">
    <location>
        <begin position="125"/>
        <end position="138"/>
    </location>
</feature>
<proteinExistence type="predicted"/>
<evidence type="ECO:0000313" key="3">
    <source>
        <dbReference type="Proteomes" id="UP001202961"/>
    </source>
</evidence>
<dbReference type="Proteomes" id="UP001202961">
    <property type="component" value="Unassembled WGS sequence"/>
</dbReference>
<name>A0ABT0UB14_9BACT</name>
<sequence>KRARTFASDNSGLSGAKMLLSRYMEVIRYNDNSADRDRFGVGRTKEPKRRCSGTTEQVNAGTREASVRPTVRGTFRQMIPAYLHTCLRRFQAQPIHKMSVGRFNTQHCAASNHGLAEIKRDQHLSSSGTDSISISETTFAQRDERRFKSRPR</sequence>